<reference evidence="2" key="1">
    <citation type="journal article" date="2017" name="Science">
        <title>Giant viruses with an expanded complement of translation system components.</title>
        <authorList>
            <person name="Schulz F."/>
            <person name="Yutin N."/>
            <person name="Ivanova N.N."/>
            <person name="Ortega D.R."/>
            <person name="Lee T.K."/>
            <person name="Vierheilig J."/>
            <person name="Daims H."/>
            <person name="Horn M."/>
            <person name="Wagner M."/>
            <person name="Jensen G.J."/>
            <person name="Kyrpides N.C."/>
            <person name="Koonin E.V."/>
            <person name="Woyke T."/>
        </authorList>
    </citation>
    <scope>NUCLEOTIDE SEQUENCE</scope>
    <source>
        <strain evidence="2">CTV1</strain>
    </source>
</reference>
<dbReference type="EMBL" id="KY684083">
    <property type="protein sequence ID" value="ARF08908.1"/>
    <property type="molecule type" value="Genomic_DNA"/>
</dbReference>
<name>A0A1V0SB79_9VIRU</name>
<feature type="transmembrane region" description="Helical" evidence="1">
    <location>
        <begin position="6"/>
        <end position="25"/>
    </location>
</feature>
<evidence type="ECO:0000313" key="2">
    <source>
        <dbReference type="EMBL" id="ARF08908.1"/>
    </source>
</evidence>
<keyword evidence="1" id="KW-1133">Transmembrane helix</keyword>
<accession>A0A1V0SB79</accession>
<sequence>MNYVYPPIYKYIVFVIVFFMFLRCYKAIPQDSYLIVSVIAAIIFILLDYILINGHDNIIGIEQNVDYDSDYVIDNLIDTESERFDGDYNDIYQYN</sequence>
<proteinExistence type="predicted"/>
<keyword evidence="1" id="KW-0812">Transmembrane</keyword>
<feature type="transmembrane region" description="Helical" evidence="1">
    <location>
        <begin position="32"/>
        <end position="52"/>
    </location>
</feature>
<keyword evidence="1" id="KW-0472">Membrane</keyword>
<evidence type="ECO:0000256" key="1">
    <source>
        <dbReference type="SAM" id="Phobius"/>
    </source>
</evidence>
<organism evidence="2">
    <name type="scientific">Catovirus CTV1</name>
    <dbReference type="NCBI Taxonomy" id="1977631"/>
    <lineage>
        <taxon>Viruses</taxon>
        <taxon>Varidnaviria</taxon>
        <taxon>Bamfordvirae</taxon>
        <taxon>Nucleocytoviricota</taxon>
        <taxon>Megaviricetes</taxon>
        <taxon>Imitervirales</taxon>
        <taxon>Mimiviridae</taxon>
        <taxon>Klosneuvirinae</taxon>
        <taxon>Catovirus</taxon>
    </lineage>
</organism>
<gene>
    <name evidence="2" type="ORF">Catovirus_1_958</name>
</gene>
<protein>
    <submittedName>
        <fullName evidence="2">Uncharacterized protein</fullName>
    </submittedName>
</protein>